<accession>A0A914XJ27</accession>
<name>A0A914XJ27_9BILA</name>
<protein>
    <submittedName>
        <fullName evidence="3">Uncharacterized protein</fullName>
    </submittedName>
</protein>
<organism evidence="2 3">
    <name type="scientific">Plectus sambesii</name>
    <dbReference type="NCBI Taxonomy" id="2011161"/>
    <lineage>
        <taxon>Eukaryota</taxon>
        <taxon>Metazoa</taxon>
        <taxon>Ecdysozoa</taxon>
        <taxon>Nematoda</taxon>
        <taxon>Chromadorea</taxon>
        <taxon>Plectida</taxon>
        <taxon>Plectina</taxon>
        <taxon>Plectoidea</taxon>
        <taxon>Plectidae</taxon>
        <taxon>Plectus</taxon>
    </lineage>
</organism>
<sequence>MRAPLAGRPPLVARCSCSGLSSSCQQANDSSSSVAVVVSLPHCLLAFDRLAVSTSSSTSAHAHPTVPPPALCRGMPVVWRLLSSSHRLVSPGASISARGDKRNAITRAESGDWRGSGMRGEDWRCGEGRSADRAALIDDVRRR</sequence>
<evidence type="ECO:0000313" key="2">
    <source>
        <dbReference type="Proteomes" id="UP000887566"/>
    </source>
</evidence>
<feature type="region of interest" description="Disordered" evidence="1">
    <location>
        <begin position="92"/>
        <end position="121"/>
    </location>
</feature>
<evidence type="ECO:0000313" key="3">
    <source>
        <dbReference type="WBParaSite" id="PSAMB.scaffold894size39123.g9510.t1"/>
    </source>
</evidence>
<reference evidence="3" key="1">
    <citation type="submission" date="2022-11" db="UniProtKB">
        <authorList>
            <consortium name="WormBaseParasite"/>
        </authorList>
    </citation>
    <scope>IDENTIFICATION</scope>
</reference>
<dbReference type="WBParaSite" id="PSAMB.scaffold894size39123.g9510.t1">
    <property type="protein sequence ID" value="PSAMB.scaffold894size39123.g9510.t1"/>
    <property type="gene ID" value="PSAMB.scaffold894size39123.g9510"/>
</dbReference>
<evidence type="ECO:0000256" key="1">
    <source>
        <dbReference type="SAM" id="MobiDB-lite"/>
    </source>
</evidence>
<keyword evidence="2" id="KW-1185">Reference proteome</keyword>
<dbReference type="Proteomes" id="UP000887566">
    <property type="component" value="Unplaced"/>
</dbReference>
<dbReference type="AlphaFoldDB" id="A0A914XJ27"/>
<proteinExistence type="predicted"/>